<evidence type="ECO:0000259" key="7">
    <source>
        <dbReference type="Pfam" id="PF00350"/>
    </source>
</evidence>
<dbReference type="EMBL" id="CP006721">
    <property type="protein sequence ID" value="AGX43774.1"/>
    <property type="molecule type" value="Genomic_DNA"/>
</dbReference>
<gene>
    <name evidence="8" type="ORF">CLSA_c28050</name>
</gene>
<dbReference type="OrthoDB" id="1899178at2"/>
<evidence type="ECO:0000256" key="4">
    <source>
        <dbReference type="ARBA" id="ARBA00023134"/>
    </source>
</evidence>
<dbReference type="GO" id="GO:0008053">
    <property type="term" value="P:mitochondrial fusion"/>
    <property type="evidence" value="ECO:0007669"/>
    <property type="project" value="TreeGrafter"/>
</dbReference>
<evidence type="ECO:0000256" key="5">
    <source>
        <dbReference type="ARBA" id="ARBA00023136"/>
    </source>
</evidence>
<dbReference type="RefSeq" id="WP_022746920.1">
    <property type="nucleotide sequence ID" value="NC_022571.1"/>
</dbReference>
<dbReference type="GO" id="GO:0005525">
    <property type="term" value="F:GTP binding"/>
    <property type="evidence" value="ECO:0007669"/>
    <property type="project" value="UniProtKB-KW"/>
</dbReference>
<dbReference type="InterPro" id="IPR045063">
    <property type="entry name" value="Dynamin_N"/>
</dbReference>
<dbReference type="Gene3D" id="3.40.50.300">
    <property type="entry name" value="P-loop containing nucleotide triphosphate hydrolases"/>
    <property type="match status" value="1"/>
</dbReference>
<dbReference type="InterPro" id="IPR027094">
    <property type="entry name" value="Mitofusin_fam"/>
</dbReference>
<feature type="domain" description="Dynamin N-terminal" evidence="7">
    <location>
        <begin position="49"/>
        <end position="206"/>
    </location>
</feature>
<comment type="subcellular location">
    <subcellularLocation>
        <location evidence="1">Membrane</location>
    </subcellularLocation>
</comment>
<keyword evidence="5" id="KW-0472">Membrane</keyword>
<evidence type="ECO:0000256" key="1">
    <source>
        <dbReference type="ARBA" id="ARBA00004370"/>
    </source>
</evidence>
<protein>
    <submittedName>
        <fullName evidence="8">Dynamin family</fullName>
    </submittedName>
</protein>
<dbReference type="PANTHER" id="PTHR10465:SF0">
    <property type="entry name" value="SARCALUMENIN"/>
    <property type="match status" value="1"/>
</dbReference>
<dbReference type="PATRIC" id="fig|1345695.10.peg.1627"/>
<evidence type="ECO:0000256" key="3">
    <source>
        <dbReference type="ARBA" id="ARBA00022801"/>
    </source>
</evidence>
<dbReference type="KEGG" id="csb:CLSA_c28050"/>
<evidence type="ECO:0000256" key="2">
    <source>
        <dbReference type="ARBA" id="ARBA00022741"/>
    </source>
</evidence>
<keyword evidence="3" id="KW-0378">Hydrolase</keyword>
<keyword evidence="6" id="KW-0175">Coiled coil</keyword>
<dbReference type="GeneID" id="55475203"/>
<keyword evidence="2" id="KW-0547">Nucleotide-binding</keyword>
<sequence length="874" mass="101824">MEKDNYILNVINEIKVVLEKNNYRKKRYSSDILWLNKKESIIEKNIIRVAIMGITSSGKSTLVNSLLGESILPVAIKPSSSIIITCSKDKKRQATIYFRDKEPEILSGEKLNEKSIAYYADEELNPNNELNVSQIDVTTPSFLLDEDIHIIDSPGLDACDLEMHEKLTLEILLPTIDICVFLTTVKANSDEINAEKIRIVNEKDKQIILVQNMMDSVEEKFGKSGIVIEDKTAVLIKHRKRAQNLLRVAINGNRNDFKCKSDIEKSKKNLNNCEFEVIQISALNALRGIIQKNDVLYNESNIEGFIEAVKLSIKRVMPKINVYRGKSLVERINHIINTDRDIIQGSDIEYINALMNITTGDIDDIVSDFTMAREKISSKIKEIDKNVKEIINEINESKSEEVESYSKIIEKINNKNVNMENEIVNIVKECEEKKNELYKSFNLDIRFSYSLPSMDSKYIDVKHKYEERIKLIEKNGILNKGKRILSQIFDTEWGYEKEEYDEKVVDKDATILMIENICNQNRRKYMNVLWDWSAQYNKSINIFYSEVIKRTEEYEKKKGQKIELEDIEDVILNLKTINKKLKVNKNDKIDENAIDILDNRFKYNNKSKALIKDKQCSSYELDNGGYNDNRYSVISTQYNLYKLSTGIFEKNYLLVGNYIKQKSTEKIGYEGKQIFWTWDLDACITFISRSCGIYLSQEQCELIKKEGIYTIDNIIIIYELCEKKIDLYMILKELKNNLYNMFIIFNGIQIGNSEKQVLESFILKQFVMENSIMINFVIDSSKEFINANNIRELLFIVNKFKDKVISRFKNINNGYILINSKNPIYNMALIEGQEKETFIISNYRDIKESLFKNPLSRGKEEKETLEEILKYFLN</sequence>
<keyword evidence="9" id="KW-1185">Reference proteome</keyword>
<dbReference type="PANTHER" id="PTHR10465">
    <property type="entry name" value="TRANSMEMBRANE GTPASE FZO1"/>
    <property type="match status" value="1"/>
</dbReference>
<dbReference type="GO" id="GO:0003924">
    <property type="term" value="F:GTPase activity"/>
    <property type="evidence" value="ECO:0007669"/>
    <property type="project" value="InterPro"/>
</dbReference>
<dbReference type="eggNOG" id="COG0699">
    <property type="taxonomic scope" value="Bacteria"/>
</dbReference>
<dbReference type="SUPFAM" id="SSF52540">
    <property type="entry name" value="P-loop containing nucleoside triphosphate hydrolases"/>
    <property type="match status" value="1"/>
</dbReference>
<evidence type="ECO:0000313" key="8">
    <source>
        <dbReference type="EMBL" id="AGX43774.1"/>
    </source>
</evidence>
<organism evidence="8 9">
    <name type="scientific">Clostridium saccharobutylicum DSM 13864</name>
    <dbReference type="NCBI Taxonomy" id="1345695"/>
    <lineage>
        <taxon>Bacteria</taxon>
        <taxon>Bacillati</taxon>
        <taxon>Bacillota</taxon>
        <taxon>Clostridia</taxon>
        <taxon>Eubacteriales</taxon>
        <taxon>Clostridiaceae</taxon>
        <taxon>Clostridium</taxon>
    </lineage>
</organism>
<dbReference type="Proteomes" id="UP000017118">
    <property type="component" value="Chromosome"/>
</dbReference>
<keyword evidence="4" id="KW-0342">GTP-binding</keyword>
<accession>U5MSI4</accession>
<reference evidence="8 9" key="1">
    <citation type="journal article" date="2013" name="Genome Announc.">
        <title>Complete Genome Sequence of the Solvent Producer Clostridium saccharobutylicum NCP262 (DSM 13864).</title>
        <authorList>
            <person name="Poehlein A."/>
            <person name="Hartwich K."/>
            <person name="Krabben P."/>
            <person name="Ehrenreich A."/>
            <person name="Liebl W."/>
            <person name="Durre P."/>
            <person name="Gottschalk G."/>
            <person name="Daniel R."/>
        </authorList>
    </citation>
    <scope>NUCLEOTIDE SEQUENCE [LARGE SCALE GENOMIC DNA]</scope>
    <source>
        <strain evidence="8">DSM 13864</strain>
    </source>
</reference>
<feature type="coiled-coil region" evidence="6">
    <location>
        <begin position="373"/>
        <end position="436"/>
    </location>
</feature>
<name>U5MSI4_CLOSA</name>
<evidence type="ECO:0000313" key="9">
    <source>
        <dbReference type="Proteomes" id="UP000017118"/>
    </source>
</evidence>
<evidence type="ECO:0000256" key="6">
    <source>
        <dbReference type="SAM" id="Coils"/>
    </source>
</evidence>
<dbReference type="AlphaFoldDB" id="U5MSI4"/>
<proteinExistence type="predicted"/>
<dbReference type="InterPro" id="IPR027417">
    <property type="entry name" value="P-loop_NTPase"/>
</dbReference>
<dbReference type="Pfam" id="PF00350">
    <property type="entry name" value="Dynamin_N"/>
    <property type="match status" value="1"/>
</dbReference>
<dbReference type="HOGENOM" id="CLU_340021_0_0_9"/>
<dbReference type="GO" id="GO:0016020">
    <property type="term" value="C:membrane"/>
    <property type="evidence" value="ECO:0007669"/>
    <property type="project" value="UniProtKB-SubCell"/>
</dbReference>